<feature type="compositionally biased region" description="Polar residues" evidence="1">
    <location>
        <begin position="669"/>
        <end position="678"/>
    </location>
</feature>
<dbReference type="InterPro" id="IPR004345">
    <property type="entry name" value="TB2_DP1_HVA22"/>
</dbReference>
<keyword evidence="3" id="KW-1185">Reference proteome</keyword>
<accession>A0A0C9Y1F2</accession>
<evidence type="ECO:0000256" key="1">
    <source>
        <dbReference type="SAM" id="MobiDB-lite"/>
    </source>
</evidence>
<evidence type="ECO:0000313" key="2">
    <source>
        <dbReference type="EMBL" id="KIK03872.1"/>
    </source>
</evidence>
<feature type="region of interest" description="Disordered" evidence="1">
    <location>
        <begin position="389"/>
        <end position="455"/>
    </location>
</feature>
<reference evidence="3" key="2">
    <citation type="submission" date="2015-01" db="EMBL/GenBank/DDBJ databases">
        <title>Evolutionary Origins and Diversification of the Mycorrhizal Mutualists.</title>
        <authorList>
            <consortium name="DOE Joint Genome Institute"/>
            <consortium name="Mycorrhizal Genomics Consortium"/>
            <person name="Kohler A."/>
            <person name="Kuo A."/>
            <person name="Nagy L.G."/>
            <person name="Floudas D."/>
            <person name="Copeland A."/>
            <person name="Barry K.W."/>
            <person name="Cichocki N."/>
            <person name="Veneault-Fourrey C."/>
            <person name="LaButti K."/>
            <person name="Lindquist E.A."/>
            <person name="Lipzen A."/>
            <person name="Lundell T."/>
            <person name="Morin E."/>
            <person name="Murat C."/>
            <person name="Riley R."/>
            <person name="Ohm R."/>
            <person name="Sun H."/>
            <person name="Tunlid A."/>
            <person name="Henrissat B."/>
            <person name="Grigoriev I.V."/>
            <person name="Hibbett D.S."/>
            <person name="Martin F."/>
        </authorList>
    </citation>
    <scope>NUCLEOTIDE SEQUENCE [LARGE SCALE GENOMIC DNA]</scope>
    <source>
        <strain evidence="3">LaAM-08-1</strain>
    </source>
</reference>
<feature type="compositionally biased region" description="Low complexity" evidence="1">
    <location>
        <begin position="445"/>
        <end position="455"/>
    </location>
</feature>
<feature type="compositionally biased region" description="Polar residues" evidence="1">
    <location>
        <begin position="732"/>
        <end position="742"/>
    </location>
</feature>
<dbReference type="EMBL" id="KN838575">
    <property type="protein sequence ID" value="KIK03872.1"/>
    <property type="molecule type" value="Genomic_DNA"/>
</dbReference>
<feature type="compositionally biased region" description="Low complexity" evidence="1">
    <location>
        <begin position="240"/>
        <end position="251"/>
    </location>
</feature>
<feature type="region of interest" description="Disordered" evidence="1">
    <location>
        <begin position="546"/>
        <end position="795"/>
    </location>
</feature>
<feature type="compositionally biased region" description="Polar residues" evidence="1">
    <location>
        <begin position="709"/>
        <end position="720"/>
    </location>
</feature>
<feature type="compositionally biased region" description="Low complexity" evidence="1">
    <location>
        <begin position="816"/>
        <end position="838"/>
    </location>
</feature>
<dbReference type="Proteomes" id="UP000054477">
    <property type="component" value="Unassembled WGS sequence"/>
</dbReference>
<feature type="region of interest" description="Disordered" evidence="1">
    <location>
        <begin position="170"/>
        <end position="280"/>
    </location>
</feature>
<feature type="compositionally biased region" description="Acidic residues" evidence="1">
    <location>
        <begin position="396"/>
        <end position="425"/>
    </location>
</feature>
<proteinExistence type="predicted"/>
<dbReference type="HOGENOM" id="CLU_316880_0_0_1"/>
<feature type="compositionally biased region" description="Basic residues" evidence="1">
    <location>
        <begin position="617"/>
        <end position="628"/>
    </location>
</feature>
<feature type="compositionally biased region" description="Polar residues" evidence="1">
    <location>
        <begin position="210"/>
        <end position="223"/>
    </location>
</feature>
<feature type="region of interest" description="Disordered" evidence="1">
    <location>
        <begin position="473"/>
        <end position="499"/>
    </location>
</feature>
<feature type="compositionally biased region" description="Basic and acidic residues" evidence="1">
    <location>
        <begin position="601"/>
        <end position="616"/>
    </location>
</feature>
<name>A0A0C9Y1F2_9AGAR</name>
<feature type="compositionally biased region" description="Basic residues" evidence="1">
    <location>
        <begin position="681"/>
        <end position="691"/>
    </location>
</feature>
<feature type="region of interest" description="Disordered" evidence="1">
    <location>
        <begin position="816"/>
        <end position="920"/>
    </location>
</feature>
<feature type="compositionally biased region" description="Acidic residues" evidence="1">
    <location>
        <begin position="562"/>
        <end position="572"/>
    </location>
</feature>
<feature type="compositionally biased region" description="Acidic residues" evidence="1">
    <location>
        <begin position="483"/>
        <end position="499"/>
    </location>
</feature>
<gene>
    <name evidence="2" type="ORF">K443DRAFT_676373</name>
</gene>
<dbReference type="OrthoDB" id="434647at2759"/>
<feature type="compositionally biased region" description="Polar residues" evidence="1">
    <location>
        <begin position="576"/>
        <end position="590"/>
    </location>
</feature>
<dbReference type="Pfam" id="PF03134">
    <property type="entry name" value="TB2_DP1_HVA22"/>
    <property type="match status" value="1"/>
</dbReference>
<feature type="compositionally biased region" description="Polar residues" evidence="1">
    <location>
        <begin position="629"/>
        <end position="646"/>
    </location>
</feature>
<protein>
    <recommendedName>
        <fullName evidence="4">Protein YOP1</fullName>
    </recommendedName>
</protein>
<dbReference type="AlphaFoldDB" id="A0A0C9Y1F2"/>
<sequence>MPLFVPILRLAMLFLNVYDSYKTLKFPPPSSRRNDGLPSVRAMTQRKRDMKGCLAVWIVWCCFAVYERFGEGVVSLFVPFYNEFKSIVLLFLILTRARGAEPIYLHVIRPLLKPYTSTLDASLELLLMVGDFIFALSTFPIKLGLELWDKRFGFDPSYYYNPGILDTETETETTTDMSSEPPEPHTQRASPNRKPDEVKFPRKGARKPTSDNANIHQPIASSSRTRHPLPKQDVEPNFYTTSSTSASASSTPPQQQRQKSKGRQHEVWYPPPSAYAGDDEHLQDSRTITTTASLIGLDVQVTTERQKLEDAEEWRQYPAFPSAYPPTPLVTSSRLVSTRGAIRTTTNMYPTIREEDLKDAEEWRRYPAFPAAYPPTPLVVSGARLHGIGSPRPFVVEEDGEEGEGEGEDGEGEEGEERDGNDGPEQDFRGSLQPLRKPLNPGFASDSSDSYRSSYGIQNQNDFLASSFSAVISPADTSSSSDSDMDYSDVDEEEEEEDNFNITLQTPLHYPLGVVVPISIPIPRNQRPVSMTSTLASVSTALTTVHDGSLRTTSSGSGSGGGEDDEMEEEGEKENAGTSFTTMPSSSSVLSKKRALQGQGDRGDVMRKAKGTESPHGRGKSGMKKRRVSTSQSPTRQQRAGLTALTTDEEGNVQFSSASEARDAEQPQRARTPTPTNTKTKSGRRSGRRRTPLSPSRVNAPRSPLRMNTAPSPSRGNGTRSPLRGNAKRSPSRGNARQSPSRLNARRSPLRGNATRSPGTLSPLRGNITLSPSQVNTTTTRAVRPRVTRYATPPPLPMALGSMEIGAITTGIEMTTTAPGSTTTTPESTTLGAGTTTENRTLVAPQRPDPILIPDKQTRRGFRPQVPIAQRSSRRLRSEASMAQVTPLASGDPDSGPPEQGRRRTAVNVRTATNARTTRK</sequence>
<organism evidence="2 3">
    <name type="scientific">Laccaria amethystina LaAM-08-1</name>
    <dbReference type="NCBI Taxonomy" id="1095629"/>
    <lineage>
        <taxon>Eukaryota</taxon>
        <taxon>Fungi</taxon>
        <taxon>Dikarya</taxon>
        <taxon>Basidiomycota</taxon>
        <taxon>Agaricomycotina</taxon>
        <taxon>Agaricomycetes</taxon>
        <taxon>Agaricomycetidae</taxon>
        <taxon>Agaricales</taxon>
        <taxon>Agaricineae</taxon>
        <taxon>Hydnangiaceae</taxon>
        <taxon>Laccaria</taxon>
    </lineage>
</organism>
<feature type="compositionally biased region" description="Low complexity" evidence="1">
    <location>
        <begin position="906"/>
        <end position="920"/>
    </location>
</feature>
<evidence type="ECO:0008006" key="4">
    <source>
        <dbReference type="Google" id="ProtNLM"/>
    </source>
</evidence>
<reference evidence="2 3" key="1">
    <citation type="submission" date="2014-04" db="EMBL/GenBank/DDBJ databases">
        <authorList>
            <consortium name="DOE Joint Genome Institute"/>
            <person name="Kuo A."/>
            <person name="Kohler A."/>
            <person name="Nagy L.G."/>
            <person name="Floudas D."/>
            <person name="Copeland A."/>
            <person name="Barry K.W."/>
            <person name="Cichocki N."/>
            <person name="Veneault-Fourrey C."/>
            <person name="LaButti K."/>
            <person name="Lindquist E.A."/>
            <person name="Lipzen A."/>
            <person name="Lundell T."/>
            <person name="Morin E."/>
            <person name="Murat C."/>
            <person name="Sun H."/>
            <person name="Tunlid A."/>
            <person name="Henrissat B."/>
            <person name="Grigoriev I.V."/>
            <person name="Hibbett D.S."/>
            <person name="Martin F."/>
            <person name="Nordberg H.P."/>
            <person name="Cantor M.N."/>
            <person name="Hua S.X."/>
        </authorList>
    </citation>
    <scope>NUCLEOTIDE SEQUENCE [LARGE SCALE GENOMIC DNA]</scope>
    <source>
        <strain evidence="2 3">LaAM-08-1</strain>
    </source>
</reference>
<evidence type="ECO:0000313" key="3">
    <source>
        <dbReference type="Proteomes" id="UP000054477"/>
    </source>
</evidence>